<dbReference type="CDD" id="cd02022">
    <property type="entry name" value="DPCK"/>
    <property type="match status" value="1"/>
</dbReference>
<keyword evidence="3 5" id="KW-0067">ATP-binding</keyword>
<dbReference type="EMBL" id="CP116805">
    <property type="protein sequence ID" value="WCL54597.1"/>
    <property type="molecule type" value="Genomic_DNA"/>
</dbReference>
<evidence type="ECO:0000256" key="4">
    <source>
        <dbReference type="ARBA" id="ARBA00022993"/>
    </source>
</evidence>
<keyword evidence="4 5" id="KW-0173">Coenzyme A biosynthesis</keyword>
<evidence type="ECO:0000256" key="1">
    <source>
        <dbReference type="ARBA" id="ARBA00009018"/>
    </source>
</evidence>
<dbReference type="KEGG" id="gso:PH603_02345"/>
<dbReference type="EC" id="2.7.1.24" evidence="5 6"/>
<comment type="similarity">
    <text evidence="1 5">Belongs to the CoaE family.</text>
</comment>
<dbReference type="NCBIfam" id="TIGR00152">
    <property type="entry name" value="dephospho-CoA kinase"/>
    <property type="match status" value="1"/>
</dbReference>
<dbReference type="PROSITE" id="PS51219">
    <property type="entry name" value="DPCK"/>
    <property type="match status" value="1"/>
</dbReference>
<dbReference type="GO" id="GO:0005737">
    <property type="term" value="C:cytoplasm"/>
    <property type="evidence" value="ECO:0007669"/>
    <property type="project" value="UniProtKB-SubCell"/>
</dbReference>
<name>A0AAE9XP46_9PROT</name>
<comment type="subcellular location">
    <subcellularLocation>
        <location evidence="5">Cytoplasm</location>
    </subcellularLocation>
</comment>
<keyword evidence="5" id="KW-0963">Cytoplasm</keyword>
<reference evidence="7" key="1">
    <citation type="submission" date="2023-01" db="EMBL/GenBank/DDBJ databases">
        <title>The genome sequence of Kordiimonadaceae bacterium 6D33.</title>
        <authorList>
            <person name="Liu Y."/>
        </authorList>
    </citation>
    <scope>NUCLEOTIDE SEQUENCE</scope>
    <source>
        <strain evidence="7">6D33</strain>
    </source>
</reference>
<dbReference type="SUPFAM" id="SSF52540">
    <property type="entry name" value="P-loop containing nucleoside triphosphate hydrolases"/>
    <property type="match status" value="1"/>
</dbReference>
<gene>
    <name evidence="5 7" type="primary">coaE</name>
    <name evidence="7" type="ORF">PH603_02345</name>
</gene>
<feature type="binding site" evidence="5">
    <location>
        <begin position="11"/>
        <end position="16"/>
    </location>
    <ligand>
        <name>ATP</name>
        <dbReference type="ChEBI" id="CHEBI:30616"/>
    </ligand>
</feature>
<dbReference type="PANTHER" id="PTHR10695">
    <property type="entry name" value="DEPHOSPHO-COA KINASE-RELATED"/>
    <property type="match status" value="1"/>
</dbReference>
<dbReference type="HAMAP" id="MF_00376">
    <property type="entry name" value="Dephospho_CoA_kinase"/>
    <property type="match status" value="1"/>
</dbReference>
<dbReference type="InterPro" id="IPR027417">
    <property type="entry name" value="P-loop_NTPase"/>
</dbReference>
<comment type="pathway">
    <text evidence="5">Cofactor biosynthesis; coenzyme A biosynthesis; CoA from (R)-pantothenate: step 5/5.</text>
</comment>
<organism evidence="7 8">
    <name type="scientific">Gimibacter soli</name>
    <dbReference type="NCBI Taxonomy" id="3024400"/>
    <lineage>
        <taxon>Bacteria</taxon>
        <taxon>Pseudomonadati</taxon>
        <taxon>Pseudomonadota</taxon>
        <taxon>Alphaproteobacteria</taxon>
        <taxon>Kordiimonadales</taxon>
        <taxon>Temperatibacteraceae</taxon>
        <taxon>Gimibacter</taxon>
    </lineage>
</organism>
<dbReference type="InterPro" id="IPR001977">
    <property type="entry name" value="Depp_CoAkinase"/>
</dbReference>
<evidence type="ECO:0000256" key="5">
    <source>
        <dbReference type="HAMAP-Rule" id="MF_00376"/>
    </source>
</evidence>
<evidence type="ECO:0000256" key="3">
    <source>
        <dbReference type="ARBA" id="ARBA00022840"/>
    </source>
</evidence>
<dbReference type="Pfam" id="PF01121">
    <property type="entry name" value="CoaE"/>
    <property type="match status" value="1"/>
</dbReference>
<evidence type="ECO:0000256" key="6">
    <source>
        <dbReference type="NCBIfam" id="TIGR00152"/>
    </source>
</evidence>
<comment type="function">
    <text evidence="5">Catalyzes the phosphorylation of the 3'-hydroxyl group of dephosphocoenzyme A to form coenzyme A.</text>
</comment>
<accession>A0AAE9XP46</accession>
<dbReference type="GO" id="GO:0004140">
    <property type="term" value="F:dephospho-CoA kinase activity"/>
    <property type="evidence" value="ECO:0007669"/>
    <property type="project" value="UniProtKB-UniRule"/>
</dbReference>
<dbReference type="PANTHER" id="PTHR10695:SF46">
    <property type="entry name" value="BIFUNCTIONAL COENZYME A SYNTHASE-RELATED"/>
    <property type="match status" value="1"/>
</dbReference>
<sequence length="196" mass="21168">MIILGLTGSIGMGKSVTADMFRALGVPVHDSDAVVHRLQAKDGKAIPAIAAAFPGTVEDGALDRQALGAAVFGNESALQRLQGIMFPLIMEDRRDFIEEATLKGQKLVVLDVPLLFETGGDKACDKVVVVTAPADVQRQRVLARPGMTPERFEKVLAHQMPDAEKRRLADFLIDTSLGMAHAEAEVRKIVERLTAE</sequence>
<dbReference type="GO" id="GO:0005524">
    <property type="term" value="F:ATP binding"/>
    <property type="evidence" value="ECO:0007669"/>
    <property type="project" value="UniProtKB-UniRule"/>
</dbReference>
<keyword evidence="8" id="KW-1185">Reference proteome</keyword>
<evidence type="ECO:0000256" key="2">
    <source>
        <dbReference type="ARBA" id="ARBA00022741"/>
    </source>
</evidence>
<dbReference type="Proteomes" id="UP001217500">
    <property type="component" value="Chromosome"/>
</dbReference>
<dbReference type="GO" id="GO:0015937">
    <property type="term" value="P:coenzyme A biosynthetic process"/>
    <property type="evidence" value="ECO:0007669"/>
    <property type="project" value="UniProtKB-UniRule"/>
</dbReference>
<keyword evidence="2 5" id="KW-0547">Nucleotide-binding</keyword>
<proteinExistence type="inferred from homology"/>
<dbReference type="AlphaFoldDB" id="A0AAE9XP46"/>
<dbReference type="Gene3D" id="3.40.50.300">
    <property type="entry name" value="P-loop containing nucleotide triphosphate hydrolases"/>
    <property type="match status" value="1"/>
</dbReference>
<protein>
    <recommendedName>
        <fullName evidence="5 6">Dephospho-CoA kinase</fullName>
        <ecNumber evidence="5 6">2.7.1.24</ecNumber>
    </recommendedName>
    <alternativeName>
        <fullName evidence="5">Dephosphocoenzyme A kinase</fullName>
    </alternativeName>
</protein>
<evidence type="ECO:0000313" key="7">
    <source>
        <dbReference type="EMBL" id="WCL54597.1"/>
    </source>
</evidence>
<keyword evidence="5 7" id="KW-0808">Transferase</keyword>
<dbReference type="RefSeq" id="WP_289504316.1">
    <property type="nucleotide sequence ID" value="NZ_CP116805.1"/>
</dbReference>
<keyword evidence="5 7" id="KW-0418">Kinase</keyword>
<evidence type="ECO:0000313" key="8">
    <source>
        <dbReference type="Proteomes" id="UP001217500"/>
    </source>
</evidence>
<comment type="catalytic activity">
    <reaction evidence="5">
        <text>3'-dephospho-CoA + ATP = ADP + CoA + H(+)</text>
        <dbReference type="Rhea" id="RHEA:18245"/>
        <dbReference type="ChEBI" id="CHEBI:15378"/>
        <dbReference type="ChEBI" id="CHEBI:30616"/>
        <dbReference type="ChEBI" id="CHEBI:57287"/>
        <dbReference type="ChEBI" id="CHEBI:57328"/>
        <dbReference type="ChEBI" id="CHEBI:456216"/>
        <dbReference type="EC" id="2.7.1.24"/>
    </reaction>
</comment>